<dbReference type="PROSITE" id="PS51736">
    <property type="entry name" value="RECOMBINASES_3"/>
    <property type="match status" value="1"/>
</dbReference>
<evidence type="ECO:0000313" key="9">
    <source>
        <dbReference type="Proteomes" id="UP000199524"/>
    </source>
</evidence>
<dbReference type="InterPro" id="IPR006118">
    <property type="entry name" value="Recombinase_CS"/>
</dbReference>
<keyword evidence="2" id="KW-0229">DNA integration</keyword>
<evidence type="ECO:0000256" key="2">
    <source>
        <dbReference type="ARBA" id="ARBA00022908"/>
    </source>
</evidence>
<gene>
    <name evidence="8" type="ORF">SAMN05216598_5555</name>
</gene>
<dbReference type="InterPro" id="IPR050639">
    <property type="entry name" value="SSR_resolvase"/>
</dbReference>
<evidence type="ECO:0000259" key="7">
    <source>
        <dbReference type="PROSITE" id="PS51736"/>
    </source>
</evidence>
<protein>
    <submittedName>
        <fullName evidence="8">Site-specific DNA recombinase</fullName>
    </submittedName>
</protein>
<feature type="domain" description="Resolvase/invertase-type recombinase catalytic" evidence="7">
    <location>
        <begin position="2"/>
        <end position="135"/>
    </location>
</feature>
<dbReference type="PANTHER" id="PTHR30461">
    <property type="entry name" value="DNA-INVERTASE FROM LAMBDOID PROPHAGE"/>
    <property type="match status" value="1"/>
</dbReference>
<dbReference type="Gene3D" id="3.40.50.1390">
    <property type="entry name" value="Resolvase, N-terminal catalytic domain"/>
    <property type="match status" value="1"/>
</dbReference>
<evidence type="ECO:0000256" key="6">
    <source>
        <dbReference type="PROSITE-ProRule" id="PRU10137"/>
    </source>
</evidence>
<dbReference type="SMART" id="SM00857">
    <property type="entry name" value="Resolvase"/>
    <property type="match status" value="1"/>
</dbReference>
<dbReference type="SUPFAM" id="SSF53041">
    <property type="entry name" value="Resolvase-like"/>
    <property type="match status" value="1"/>
</dbReference>
<dbReference type="PANTHER" id="PTHR30461:SF26">
    <property type="entry name" value="RESOLVASE HOMOLOG YNEB"/>
    <property type="match status" value="1"/>
</dbReference>
<sequence length="180" mass="19612">MANIGYVRVSSVDQNTDRQLDGVALDEVFTDRVSGATTDRPELQAMLRHIRKGDVLHVHSIDRLARSLEDLLSLVKGMIAKGVAVQFHKEGLHFTGEASPMQELMLGLLGSVAQFERALIRERQAEGIQKAKAAGVYKGRVKTVDDAAIRKAMAEDGASFRKVAKALGVSLSSVQRAMKN</sequence>
<dbReference type="Proteomes" id="UP000199524">
    <property type="component" value="Chromosome I"/>
</dbReference>
<accession>A0A1H2A5A8</accession>
<dbReference type="GeneID" id="300210395"/>
<reference evidence="9" key="1">
    <citation type="submission" date="2016-10" db="EMBL/GenBank/DDBJ databases">
        <authorList>
            <person name="Varghese N."/>
            <person name="Submissions S."/>
        </authorList>
    </citation>
    <scope>NUCLEOTIDE SEQUENCE [LARGE SCALE GENOMIC DNA]</scope>
    <source>
        <strain evidence="9">ATCC 23835</strain>
    </source>
</reference>
<feature type="active site" description="O-(5'-phospho-DNA)-serine intermediate" evidence="5 6">
    <location>
        <position position="10"/>
    </location>
</feature>
<dbReference type="AlphaFoldDB" id="A0A1H2A5A8"/>
<dbReference type="PROSITE" id="PS00397">
    <property type="entry name" value="RECOMBINASES_1"/>
    <property type="match status" value="1"/>
</dbReference>
<dbReference type="InterPro" id="IPR036162">
    <property type="entry name" value="Resolvase-like_N_sf"/>
</dbReference>
<organism evidence="8 9">
    <name type="scientific">Pseudomonas asplenii</name>
    <dbReference type="NCBI Taxonomy" id="53407"/>
    <lineage>
        <taxon>Bacteria</taxon>
        <taxon>Pseudomonadati</taxon>
        <taxon>Pseudomonadota</taxon>
        <taxon>Gammaproteobacteria</taxon>
        <taxon>Pseudomonadales</taxon>
        <taxon>Pseudomonadaceae</taxon>
        <taxon>Pseudomonas</taxon>
    </lineage>
</organism>
<dbReference type="GO" id="GO:0000150">
    <property type="term" value="F:DNA strand exchange activity"/>
    <property type="evidence" value="ECO:0007669"/>
    <property type="project" value="InterPro"/>
</dbReference>
<evidence type="ECO:0000313" key="8">
    <source>
        <dbReference type="EMBL" id="SDT41155.1"/>
    </source>
</evidence>
<dbReference type="CDD" id="cd03768">
    <property type="entry name" value="SR_ResInv"/>
    <property type="match status" value="1"/>
</dbReference>
<dbReference type="GO" id="GO:0015074">
    <property type="term" value="P:DNA integration"/>
    <property type="evidence" value="ECO:0007669"/>
    <property type="project" value="UniProtKB-KW"/>
</dbReference>
<dbReference type="InterPro" id="IPR006119">
    <property type="entry name" value="Resolv_N"/>
</dbReference>
<comment type="similarity">
    <text evidence="1">Belongs to the site-specific recombinase resolvase family.</text>
</comment>
<dbReference type="Pfam" id="PF00239">
    <property type="entry name" value="Resolvase"/>
    <property type="match status" value="1"/>
</dbReference>
<evidence type="ECO:0000256" key="3">
    <source>
        <dbReference type="ARBA" id="ARBA00023125"/>
    </source>
</evidence>
<proteinExistence type="inferred from homology"/>
<evidence type="ECO:0000256" key="4">
    <source>
        <dbReference type="ARBA" id="ARBA00023172"/>
    </source>
</evidence>
<keyword evidence="9" id="KW-1185">Reference proteome</keyword>
<evidence type="ECO:0000256" key="5">
    <source>
        <dbReference type="PIRSR" id="PIRSR606118-50"/>
    </source>
</evidence>
<keyword evidence="3" id="KW-0238">DNA-binding</keyword>
<dbReference type="RefSeq" id="WP_090210584.1">
    <property type="nucleotide sequence ID" value="NZ_LT629777.1"/>
</dbReference>
<keyword evidence="4" id="KW-0233">DNA recombination</keyword>
<name>A0A1H2A5A8_9PSED</name>
<dbReference type="GO" id="GO:0003677">
    <property type="term" value="F:DNA binding"/>
    <property type="evidence" value="ECO:0007669"/>
    <property type="project" value="UniProtKB-KW"/>
</dbReference>
<dbReference type="EMBL" id="LT629777">
    <property type="protein sequence ID" value="SDT41155.1"/>
    <property type="molecule type" value="Genomic_DNA"/>
</dbReference>
<evidence type="ECO:0000256" key="1">
    <source>
        <dbReference type="ARBA" id="ARBA00009913"/>
    </source>
</evidence>